<feature type="compositionally biased region" description="Basic and acidic residues" evidence="1">
    <location>
        <begin position="22"/>
        <end position="81"/>
    </location>
</feature>
<keyword evidence="3" id="KW-1185">Reference proteome</keyword>
<dbReference type="EMBL" id="JACHOV010000010">
    <property type="protein sequence ID" value="MBB4642374.1"/>
    <property type="molecule type" value="Genomic_DNA"/>
</dbReference>
<evidence type="ECO:0000313" key="2">
    <source>
        <dbReference type="EMBL" id="MBB4642374.1"/>
    </source>
</evidence>
<dbReference type="AlphaFoldDB" id="A0A840HYB1"/>
<comment type="caution">
    <text evidence="2">The sequence shown here is derived from an EMBL/GenBank/DDBJ whole genome shotgun (WGS) entry which is preliminary data.</text>
</comment>
<protein>
    <submittedName>
        <fullName evidence="2">Uncharacterized protein</fullName>
    </submittedName>
</protein>
<evidence type="ECO:0000313" key="3">
    <source>
        <dbReference type="Proteomes" id="UP000575068"/>
    </source>
</evidence>
<name>A0A840HYB1_9SPHN</name>
<feature type="region of interest" description="Disordered" evidence="1">
    <location>
        <begin position="1"/>
        <end position="89"/>
    </location>
</feature>
<proteinExistence type="predicted"/>
<evidence type="ECO:0000256" key="1">
    <source>
        <dbReference type="SAM" id="MobiDB-lite"/>
    </source>
</evidence>
<dbReference type="Proteomes" id="UP000575068">
    <property type="component" value="Unassembled WGS sequence"/>
</dbReference>
<sequence length="758" mass="78988">MAQDWFDSIPSTQAPASRQGRLVRDPYKAREEERKDSSESRAEAAERRAEEAAARAAAETERANRAESRLDEKAVRERQAAEARGGIETTEAERTAGFLATRVAGGLRDLAAIGNAGSPTLQDAAIGGTLLGNYATDEARQRTINAQRDILDAALTLGTGAAYTTEQIDSYRKSYFPQPGDEPGTVKDKTRRLQTMMEAARIKAGAASGLIDDALTQSNLFGEPPAEGGNPLSVDQQRLYDAFMAANPSATADQLRTFATTAGLPSLENAEEIVSARQTGGQFSPASTAVRGSQPYTESYVSQGLSGVNEGIANTLGAPVDLVTSALNLVPQGINALANTDLGQITEPVLGSGWWQNILTDAGTIAPETDDAGKQFIRRVGESVGGSAIPIAGTATTIPRSIAGLLVAGGGGAGAATANQVFPDNPIAEMGGEIVGSGLAGAGLFGAATRNARRAAEAAVPSRADLRQQATDLYQDAESRGIVAGPNVTGSLAGRVQDIARNNALVTPTGRVSGDYPRAAEAMRLLDDYSGRDITPKDIQVVRDTLADAVGATEGKERRIAKLMLQAFDEETIPLAPELASARKTASKYLSAEQIGKSIDLADPRSAQYSQSGASNALKTEFRKLDRDIIKGEERFNPAVVQAIQNVSRGTPATKAAEWVGRFAPRTTGGMFLSGAPGAAFLAGGDPVTGALLSGGIGGAGLAGRAIADRAVQRNSQIAEMLARNGGALNVPTVIDSDVTRQIIAQLSASTAPYTQER</sequence>
<reference evidence="2 3" key="1">
    <citation type="submission" date="2020-08" db="EMBL/GenBank/DDBJ databases">
        <title>Genomic Encyclopedia of Type Strains, Phase IV (KMG-IV): sequencing the most valuable type-strain genomes for metagenomic binning, comparative biology and taxonomic classification.</title>
        <authorList>
            <person name="Goeker M."/>
        </authorList>
    </citation>
    <scope>NUCLEOTIDE SEQUENCE [LARGE SCALE GENOMIC DNA]</scope>
    <source>
        <strain evidence="2 3">DSM 7465</strain>
    </source>
</reference>
<dbReference type="RefSeq" id="WP_184476406.1">
    <property type="nucleotide sequence ID" value="NZ_JACHOV010000010.1"/>
</dbReference>
<accession>A0A840HYB1</accession>
<organism evidence="2 3">
    <name type="scientific">Rhizorhapis suberifaciens</name>
    <name type="common">corky root of lettuce</name>
    <dbReference type="NCBI Taxonomy" id="13656"/>
    <lineage>
        <taxon>Bacteria</taxon>
        <taxon>Pseudomonadati</taxon>
        <taxon>Pseudomonadota</taxon>
        <taxon>Alphaproteobacteria</taxon>
        <taxon>Sphingomonadales</taxon>
        <taxon>Sphingomonadaceae</taxon>
        <taxon>Rhizorhapis</taxon>
    </lineage>
</organism>
<gene>
    <name evidence="2" type="ORF">HNQ99_002699</name>
</gene>